<comment type="caution">
    <text evidence="1">The sequence shown here is derived from an EMBL/GenBank/DDBJ whole genome shotgun (WGS) entry which is preliminary data.</text>
</comment>
<evidence type="ECO:0000313" key="2">
    <source>
        <dbReference type="Proteomes" id="UP000217446"/>
    </source>
</evidence>
<name>A0A250VQT6_STROL</name>
<proteinExistence type="predicted"/>
<organism evidence="1 2">
    <name type="scientific">Streptomyces olivochromogenes</name>
    <dbReference type="NCBI Taxonomy" id="1963"/>
    <lineage>
        <taxon>Bacteria</taxon>
        <taxon>Bacillati</taxon>
        <taxon>Actinomycetota</taxon>
        <taxon>Actinomycetes</taxon>
        <taxon>Kitasatosporales</taxon>
        <taxon>Streptomycetaceae</taxon>
        <taxon>Streptomyces</taxon>
    </lineage>
</organism>
<dbReference type="Proteomes" id="UP000217446">
    <property type="component" value="Unassembled WGS sequence"/>
</dbReference>
<accession>A0A250VQT6</accession>
<gene>
    <name evidence="1" type="ORF">SO3561_08125</name>
</gene>
<dbReference type="EMBL" id="BDQI01000027">
    <property type="protein sequence ID" value="GAX56557.1"/>
    <property type="molecule type" value="Genomic_DNA"/>
</dbReference>
<dbReference type="AlphaFoldDB" id="A0A250VQT6"/>
<keyword evidence="2" id="KW-1185">Reference proteome</keyword>
<protein>
    <submittedName>
        <fullName evidence="1">Uncharacterized protein</fullName>
    </submittedName>
</protein>
<reference evidence="2" key="1">
    <citation type="submission" date="2017-05" db="EMBL/GenBank/DDBJ databases">
        <title>Streptomyces olivochromogenes NBRC 3561 whole genome shotgun sequence.</title>
        <authorList>
            <person name="Dohra H."/>
            <person name="Kodani S."/>
        </authorList>
    </citation>
    <scope>NUCLEOTIDE SEQUENCE [LARGE SCALE GENOMIC DNA]</scope>
    <source>
        <strain evidence="2">NBRC 3561</strain>
    </source>
</reference>
<sequence>MIALEFFGGADLDVVAFEGRHVDAVVDEVLYKSCLVALAQDDDAHGAVCVGGVLCEAVELGDDRFCFWPVDQLVPASFAVALGHMDHFQRGKPVRAVLTQQDELVVGAVSRWGGRRQGVVFFGEVPVVQNLYSVPTVRFSTHGQAVIRRMSSVMLSNGAVLPMEANQSHSSRAW</sequence>
<evidence type="ECO:0000313" key="1">
    <source>
        <dbReference type="EMBL" id="GAX56557.1"/>
    </source>
</evidence>